<dbReference type="SUPFAM" id="SSF56281">
    <property type="entry name" value="Metallo-hydrolase/oxidoreductase"/>
    <property type="match status" value="1"/>
</dbReference>
<comment type="similarity">
    <text evidence="1">Belongs to the metallo-beta-lactamase superfamily.</text>
</comment>
<feature type="domain" description="Metallo-beta-lactamase" evidence="5">
    <location>
        <begin position="82"/>
        <end position="296"/>
    </location>
</feature>
<dbReference type="PANTHER" id="PTHR42978">
    <property type="entry name" value="QUORUM-QUENCHING LACTONASE YTNP-RELATED-RELATED"/>
    <property type="match status" value="1"/>
</dbReference>
<evidence type="ECO:0000313" key="7">
    <source>
        <dbReference type="Proteomes" id="UP000316603"/>
    </source>
</evidence>
<dbReference type="PANTHER" id="PTHR42978:SF6">
    <property type="entry name" value="QUORUM-QUENCHING LACTONASE YTNP-RELATED"/>
    <property type="match status" value="1"/>
</dbReference>
<dbReference type="CDD" id="cd16277">
    <property type="entry name" value="metallo-hydrolase-like_MBL-fold"/>
    <property type="match status" value="1"/>
</dbReference>
<comment type="caution">
    <text evidence="6">The sequence shown here is derived from an EMBL/GenBank/DDBJ whole genome shotgun (WGS) entry which is preliminary data.</text>
</comment>
<proteinExistence type="inferred from homology"/>
<keyword evidence="4" id="KW-0862">Zinc</keyword>
<dbReference type="Proteomes" id="UP000316603">
    <property type="component" value="Unassembled WGS sequence"/>
</dbReference>
<organism evidence="6 7">
    <name type="scientific">Streptomyces capillispiralis</name>
    <dbReference type="NCBI Taxonomy" id="68182"/>
    <lineage>
        <taxon>Bacteria</taxon>
        <taxon>Bacillati</taxon>
        <taxon>Actinomycetota</taxon>
        <taxon>Actinomycetes</taxon>
        <taxon>Kitasatosporales</taxon>
        <taxon>Streptomycetaceae</taxon>
        <taxon>Streptomyces</taxon>
    </lineage>
</organism>
<keyword evidence="7" id="KW-1185">Reference proteome</keyword>
<evidence type="ECO:0000256" key="1">
    <source>
        <dbReference type="ARBA" id="ARBA00007749"/>
    </source>
</evidence>
<dbReference type="Gene3D" id="3.60.15.10">
    <property type="entry name" value="Ribonuclease Z/Hydroxyacylglutathione hydrolase-like"/>
    <property type="match status" value="1"/>
</dbReference>
<dbReference type="EMBL" id="VIWV01000001">
    <property type="protein sequence ID" value="TWF84231.1"/>
    <property type="molecule type" value="Genomic_DNA"/>
</dbReference>
<accession>A0A561TAT5</accession>
<dbReference type="InterPro" id="IPR051013">
    <property type="entry name" value="MBL_superfamily_lactonases"/>
</dbReference>
<evidence type="ECO:0000256" key="2">
    <source>
        <dbReference type="ARBA" id="ARBA00022723"/>
    </source>
</evidence>
<dbReference type="GO" id="GO:0046872">
    <property type="term" value="F:metal ion binding"/>
    <property type="evidence" value="ECO:0007669"/>
    <property type="project" value="UniProtKB-KW"/>
</dbReference>
<dbReference type="AlphaFoldDB" id="A0A561TAT5"/>
<dbReference type="SMART" id="SM00849">
    <property type="entry name" value="Lactamase_B"/>
    <property type="match status" value="1"/>
</dbReference>
<keyword evidence="2" id="KW-0479">Metal-binding</keyword>
<reference evidence="6 7" key="1">
    <citation type="submission" date="2019-06" db="EMBL/GenBank/DDBJ databases">
        <title>Sequencing the genomes of 1000 actinobacteria strains.</title>
        <authorList>
            <person name="Klenk H.-P."/>
        </authorList>
    </citation>
    <scope>NUCLEOTIDE SEQUENCE [LARGE SCALE GENOMIC DNA]</scope>
    <source>
        <strain evidence="6 7">DSM 41695</strain>
    </source>
</reference>
<evidence type="ECO:0000256" key="3">
    <source>
        <dbReference type="ARBA" id="ARBA00022801"/>
    </source>
</evidence>
<evidence type="ECO:0000259" key="5">
    <source>
        <dbReference type="SMART" id="SM00849"/>
    </source>
</evidence>
<dbReference type="Pfam" id="PF00753">
    <property type="entry name" value="Lactamase_B"/>
    <property type="match status" value="1"/>
</dbReference>
<name>A0A561TAT5_9ACTN</name>
<evidence type="ECO:0000256" key="4">
    <source>
        <dbReference type="ARBA" id="ARBA00022833"/>
    </source>
</evidence>
<protein>
    <submittedName>
        <fullName evidence="6">Glyoxylase-like metal-dependent hydrolase (Beta-lactamase superfamily II)</fullName>
    </submittedName>
</protein>
<dbReference type="InterPro" id="IPR001279">
    <property type="entry name" value="Metallo-B-lactamas"/>
</dbReference>
<evidence type="ECO:0000313" key="6">
    <source>
        <dbReference type="EMBL" id="TWF84231.1"/>
    </source>
</evidence>
<dbReference type="InterPro" id="IPR036866">
    <property type="entry name" value="RibonucZ/Hydroxyglut_hydro"/>
</dbReference>
<dbReference type="GO" id="GO:0016787">
    <property type="term" value="F:hydrolase activity"/>
    <property type="evidence" value="ECO:0007669"/>
    <property type="project" value="UniProtKB-KW"/>
</dbReference>
<sequence length="323" mass="35633">MTANSTPSAPSSAAEATTALAPRVTTMKLGDVEITRVLEFSETSPMTTDVFFPGSRPEEWQRHAALLDPDHWDPVTDLTRVATQTWALRSEGRVILIDTGAGNGKYRPLQPIWSYLNTNYLENLAAAGIEPEDVDLVVNTHLHDDHVGWNTRLDGRDWVPTFPNATYLMPRPDVEYWRPENLHRTMFGRGNQNVYEDSVDPVLDAGLVTVWEDSYVIDANLRLEAAPGHTPGSSVVHLVSGGDRAVFAGDLMHGAIQVHEPHLNSCFEEDEDAARASRARMYAYAADHNALVLPAHLPGHGAFEIRREGSGFGISGWAPFSRT</sequence>
<gene>
    <name evidence="6" type="ORF">FHX78_111165</name>
</gene>
<keyword evidence="3 6" id="KW-0378">Hydrolase</keyword>